<dbReference type="RefSeq" id="WP_316702441.1">
    <property type="nucleotide sequence ID" value="NZ_CP136336.1"/>
</dbReference>
<dbReference type="CDD" id="cd00063">
    <property type="entry name" value="FN3"/>
    <property type="match status" value="1"/>
</dbReference>
<protein>
    <submittedName>
        <fullName evidence="3">Fibronectin type III domain-containing protein</fullName>
    </submittedName>
</protein>
<organism evidence="3 4">
    <name type="scientific">Piscinibacter gummiphilus</name>
    <dbReference type="NCBI Taxonomy" id="946333"/>
    <lineage>
        <taxon>Bacteria</taxon>
        <taxon>Pseudomonadati</taxon>
        <taxon>Pseudomonadota</taxon>
        <taxon>Betaproteobacteria</taxon>
        <taxon>Burkholderiales</taxon>
        <taxon>Sphaerotilaceae</taxon>
        <taxon>Piscinibacter</taxon>
    </lineage>
</organism>
<proteinExistence type="predicted"/>
<accession>A0ABZ0D200</accession>
<dbReference type="SUPFAM" id="SSF49265">
    <property type="entry name" value="Fibronectin type III"/>
    <property type="match status" value="1"/>
</dbReference>
<reference evidence="3 4" key="1">
    <citation type="submission" date="2023-10" db="EMBL/GenBank/DDBJ databases">
        <title>Bacteria for the degradation of biodegradable plastic PBAT(Polybutylene adipate terephthalate).</title>
        <authorList>
            <person name="Weon H.-Y."/>
            <person name="Yeon J."/>
        </authorList>
    </citation>
    <scope>NUCLEOTIDE SEQUENCE [LARGE SCALE GENOMIC DNA]</scope>
    <source>
        <strain evidence="3 4">SBD 7-3</strain>
    </source>
</reference>
<evidence type="ECO:0000259" key="2">
    <source>
        <dbReference type="PROSITE" id="PS50853"/>
    </source>
</evidence>
<dbReference type="PROSITE" id="PS51257">
    <property type="entry name" value="PROKAR_LIPOPROTEIN"/>
    <property type="match status" value="1"/>
</dbReference>
<dbReference type="PROSITE" id="PS50853">
    <property type="entry name" value="FN3"/>
    <property type="match status" value="1"/>
</dbReference>
<keyword evidence="4" id="KW-1185">Reference proteome</keyword>
<sequence length="562" mass="58843">MTFNRLGLALAMALTLALSACGGGGSDSGPSTPTTPASGQQLTAVGTSAHTVSLAWTPPATATTYAVERRTGTTGPYTRIATVDAASGAYVDDGLTQGTAYSYRLVSTDAAASPLAASSATTGDDAALITAPGTALGASTQATLGSAAASIVSPDGGITLELPERSVDTGTTVETQAVSNTAPDGRGNALRVRLSAVPGGTATLRVRYDDAEAPLADGLRIAVQRGDGSWLSLPLTQIDKTTRTLSAPLPVGLLTPQTAQAQRDRAQPHGPNDVSVEFTVVRYLAFHLAPRQASVAVGGSLQFVPYARVRGYEVEIGICEPINDDQRACIYQPVLETRQLPFLNTKPGYTRGWYVFLSPGGNATDGTIVPSGDVGATYTAPQQVPDPETVVVSFQSTHTRTGRTVVLASPVTITEDRWVGTISATDGPSIAGTTAIQVAHVTWRRDLTAGSTTTEVYRAEGTVGVTVTDDNCTVTITPSVHEVSTDRIFVSLEINRGVTPARYRLRLITFWNGNIFAVCPRASESRDSLLGYGWDVQGVLGDSSFSGQTTQETARIEWSFQR</sequence>
<dbReference type="EMBL" id="CP136336">
    <property type="protein sequence ID" value="WOB09491.1"/>
    <property type="molecule type" value="Genomic_DNA"/>
</dbReference>
<feature type="chain" id="PRO_5045819969" evidence="1">
    <location>
        <begin position="23"/>
        <end position="562"/>
    </location>
</feature>
<feature type="signal peptide" evidence="1">
    <location>
        <begin position="1"/>
        <end position="22"/>
    </location>
</feature>
<dbReference type="InterPro" id="IPR036116">
    <property type="entry name" value="FN3_sf"/>
</dbReference>
<dbReference type="SMART" id="SM00060">
    <property type="entry name" value="FN3"/>
    <property type="match status" value="1"/>
</dbReference>
<dbReference type="InterPro" id="IPR013783">
    <property type="entry name" value="Ig-like_fold"/>
</dbReference>
<evidence type="ECO:0000313" key="4">
    <source>
        <dbReference type="Proteomes" id="UP001303946"/>
    </source>
</evidence>
<feature type="domain" description="Fibronectin type-III" evidence="2">
    <location>
        <begin position="38"/>
        <end position="125"/>
    </location>
</feature>
<evidence type="ECO:0000313" key="3">
    <source>
        <dbReference type="EMBL" id="WOB09491.1"/>
    </source>
</evidence>
<dbReference type="Gene3D" id="2.60.40.10">
    <property type="entry name" value="Immunoglobulins"/>
    <property type="match status" value="1"/>
</dbReference>
<dbReference type="InterPro" id="IPR003961">
    <property type="entry name" value="FN3_dom"/>
</dbReference>
<name>A0ABZ0D200_9BURK</name>
<keyword evidence="1" id="KW-0732">Signal</keyword>
<evidence type="ECO:0000256" key="1">
    <source>
        <dbReference type="SAM" id="SignalP"/>
    </source>
</evidence>
<dbReference type="Proteomes" id="UP001303946">
    <property type="component" value="Chromosome"/>
</dbReference>
<gene>
    <name evidence="3" type="ORF">RXV79_05370</name>
</gene>